<accession>A0A5K7ZB34</accession>
<dbReference type="RefSeq" id="WP_155305793.1">
    <property type="nucleotide sequence ID" value="NZ_AP021875.1"/>
</dbReference>
<proteinExistence type="predicted"/>
<organism evidence="1 2">
    <name type="scientific">Desulfosarcina widdelii</name>
    <dbReference type="NCBI Taxonomy" id="947919"/>
    <lineage>
        <taxon>Bacteria</taxon>
        <taxon>Pseudomonadati</taxon>
        <taxon>Thermodesulfobacteriota</taxon>
        <taxon>Desulfobacteria</taxon>
        <taxon>Desulfobacterales</taxon>
        <taxon>Desulfosarcinaceae</taxon>
        <taxon>Desulfosarcina</taxon>
    </lineage>
</organism>
<reference evidence="1 2" key="1">
    <citation type="submission" date="2019-11" db="EMBL/GenBank/DDBJ databases">
        <title>Comparative genomics of hydrocarbon-degrading Desulfosarcina strains.</title>
        <authorList>
            <person name="Watanabe M."/>
            <person name="Kojima H."/>
            <person name="Fukui M."/>
        </authorList>
    </citation>
    <scope>NUCLEOTIDE SEQUENCE [LARGE SCALE GENOMIC DNA]</scope>
    <source>
        <strain evidence="1 2">PP31</strain>
    </source>
</reference>
<dbReference type="AlphaFoldDB" id="A0A5K7ZB34"/>
<sequence length="182" mass="20665">MGEIKSTLDLVMERTRHLSLSDEEKTHQRKEDFRKRLQGLLQRYADGALTVEDLREKIKALQAELKVDDPMVAVTAVAGRMEPDRDNRIWLDLLAVFAPAVCGSLEAALKVYRRQRDDSLWEGVERLRRRLAQDHGISGTAVAPNPHKDPECQAQLVRLRQQAKSRLAAIVDEGSQPPQHNE</sequence>
<dbReference type="Proteomes" id="UP000427769">
    <property type="component" value="Chromosome"/>
</dbReference>
<keyword evidence="2" id="KW-1185">Reference proteome</keyword>
<gene>
    <name evidence="1" type="ORF">DSCW_44200</name>
</gene>
<evidence type="ECO:0000313" key="2">
    <source>
        <dbReference type="Proteomes" id="UP000427769"/>
    </source>
</evidence>
<dbReference type="KEGG" id="dwd:DSCW_44200"/>
<protein>
    <submittedName>
        <fullName evidence="1">Uncharacterized protein</fullName>
    </submittedName>
</protein>
<evidence type="ECO:0000313" key="1">
    <source>
        <dbReference type="EMBL" id="BBO77003.1"/>
    </source>
</evidence>
<dbReference type="OrthoDB" id="5421655at2"/>
<dbReference type="EMBL" id="AP021875">
    <property type="protein sequence ID" value="BBO77003.1"/>
    <property type="molecule type" value="Genomic_DNA"/>
</dbReference>
<name>A0A5K7ZB34_9BACT</name>